<keyword evidence="3" id="KW-1185">Reference proteome</keyword>
<evidence type="ECO:0000313" key="2">
    <source>
        <dbReference type="EMBL" id="MCD7465686.1"/>
    </source>
</evidence>
<sequence length="96" mass="10553">NNGERGTNHPCINEVEVGTTTHIAPEKGSANKKKNLDHDIIPGENLTENTTIMERGKDKDTSRGSDNKMEGVSMGGGENESQHREEVNDDQDFTIM</sequence>
<evidence type="ECO:0000256" key="1">
    <source>
        <dbReference type="SAM" id="MobiDB-lite"/>
    </source>
</evidence>
<reference evidence="2 3" key="1">
    <citation type="journal article" date="2021" name="BMC Genomics">
        <title>Datura genome reveals duplications of psychoactive alkaloid biosynthetic genes and high mutation rate following tissue culture.</title>
        <authorList>
            <person name="Rajewski A."/>
            <person name="Carter-House D."/>
            <person name="Stajich J."/>
            <person name="Litt A."/>
        </authorList>
    </citation>
    <scope>NUCLEOTIDE SEQUENCE [LARGE SCALE GENOMIC DNA]</scope>
    <source>
        <strain evidence="2">AR-01</strain>
    </source>
</reference>
<name>A0ABS8T2U7_DATST</name>
<feature type="region of interest" description="Disordered" evidence="1">
    <location>
        <begin position="1"/>
        <end position="96"/>
    </location>
</feature>
<accession>A0ABS8T2U7</accession>
<feature type="compositionally biased region" description="Acidic residues" evidence="1">
    <location>
        <begin position="87"/>
        <end position="96"/>
    </location>
</feature>
<dbReference type="Proteomes" id="UP000823775">
    <property type="component" value="Unassembled WGS sequence"/>
</dbReference>
<organism evidence="2 3">
    <name type="scientific">Datura stramonium</name>
    <name type="common">Jimsonweed</name>
    <name type="synonym">Common thornapple</name>
    <dbReference type="NCBI Taxonomy" id="4076"/>
    <lineage>
        <taxon>Eukaryota</taxon>
        <taxon>Viridiplantae</taxon>
        <taxon>Streptophyta</taxon>
        <taxon>Embryophyta</taxon>
        <taxon>Tracheophyta</taxon>
        <taxon>Spermatophyta</taxon>
        <taxon>Magnoliopsida</taxon>
        <taxon>eudicotyledons</taxon>
        <taxon>Gunneridae</taxon>
        <taxon>Pentapetalae</taxon>
        <taxon>asterids</taxon>
        <taxon>lamiids</taxon>
        <taxon>Solanales</taxon>
        <taxon>Solanaceae</taxon>
        <taxon>Solanoideae</taxon>
        <taxon>Datureae</taxon>
        <taxon>Datura</taxon>
    </lineage>
</organism>
<protein>
    <submittedName>
        <fullName evidence="2">Uncharacterized protein</fullName>
    </submittedName>
</protein>
<evidence type="ECO:0000313" key="3">
    <source>
        <dbReference type="Proteomes" id="UP000823775"/>
    </source>
</evidence>
<comment type="caution">
    <text evidence="2">The sequence shown here is derived from an EMBL/GenBank/DDBJ whole genome shotgun (WGS) entry which is preliminary data.</text>
</comment>
<dbReference type="EMBL" id="JACEIK010001070">
    <property type="protein sequence ID" value="MCD7465686.1"/>
    <property type="molecule type" value="Genomic_DNA"/>
</dbReference>
<feature type="compositionally biased region" description="Basic and acidic residues" evidence="1">
    <location>
        <begin position="54"/>
        <end position="69"/>
    </location>
</feature>
<proteinExistence type="predicted"/>
<gene>
    <name evidence="2" type="ORF">HAX54_001763</name>
</gene>
<feature type="non-terminal residue" evidence="2">
    <location>
        <position position="1"/>
    </location>
</feature>